<keyword evidence="6" id="KW-0325">Glycoprotein</keyword>
<dbReference type="Proteomes" id="UP001153712">
    <property type="component" value="Chromosome 1"/>
</dbReference>
<evidence type="ECO:0000259" key="10">
    <source>
        <dbReference type="Pfam" id="PF04083"/>
    </source>
</evidence>
<dbReference type="InterPro" id="IPR029058">
    <property type="entry name" value="AB_hydrolase_fold"/>
</dbReference>
<dbReference type="InterPro" id="IPR025483">
    <property type="entry name" value="Lipase_euk"/>
</dbReference>
<dbReference type="Gene3D" id="3.40.50.1820">
    <property type="entry name" value="alpha/beta hydrolase"/>
    <property type="match status" value="1"/>
</dbReference>
<sequence length="429" mass="49294">MFIAKVSIVLSLFLEIKRIEGFPNITKDYGLDIYQFLRKYNYSTETHWVQTEDNYILRMQRITRRNGTFSENQNKPAVLLMHGLLCSAMDFVNMGPNKSLGLILADSGFDVWLGNNRGTTWSRQHTTLDPDTDAKFWDFSYETCGYYDLPAKIDYILQKTGQQKIFYVGHSQGTTQFFAMAALRPEYNEKIVLMTALAPVVYTNHISSLLFRTFAKHLSIFELLSYVFNIHELLPHSQLVADVSMKLCSDGSRFQEMCAILLFEISGYDSPQLDRSFLPVITSNTPAGISIKMLVHFFQGINSGQFRRYDYGALNIAHYKSLEPPEFDISAITAPVAVYYAENDYLTAAQDVERFSDELPNLVKKRLIENKKFTHLDFLWAKDVNKIVNADVLEHMKQYVNQSNKANSGVNEKFIPILIILFIHIIGYF</sequence>
<dbReference type="GO" id="GO:0016788">
    <property type="term" value="F:hydrolase activity, acting on ester bonds"/>
    <property type="evidence" value="ECO:0007669"/>
    <property type="project" value="InterPro"/>
</dbReference>
<evidence type="ECO:0000256" key="6">
    <source>
        <dbReference type="ARBA" id="ARBA00023180"/>
    </source>
</evidence>
<keyword evidence="2 9" id="KW-0732">Signal</keyword>
<dbReference type="PANTHER" id="PTHR11005">
    <property type="entry name" value="LYSOSOMAL ACID LIPASE-RELATED"/>
    <property type="match status" value="1"/>
</dbReference>
<evidence type="ECO:0000256" key="1">
    <source>
        <dbReference type="ARBA" id="ARBA00010701"/>
    </source>
</evidence>
<evidence type="ECO:0000256" key="3">
    <source>
        <dbReference type="ARBA" id="ARBA00022801"/>
    </source>
</evidence>
<evidence type="ECO:0000256" key="5">
    <source>
        <dbReference type="ARBA" id="ARBA00023098"/>
    </source>
</evidence>
<evidence type="ECO:0000256" key="4">
    <source>
        <dbReference type="ARBA" id="ARBA00022963"/>
    </source>
</evidence>
<feature type="active site" description="Nucleophile" evidence="8">
    <location>
        <position position="171"/>
    </location>
</feature>
<reference evidence="11" key="1">
    <citation type="submission" date="2022-01" db="EMBL/GenBank/DDBJ databases">
        <authorList>
            <person name="King R."/>
        </authorList>
    </citation>
    <scope>NUCLEOTIDE SEQUENCE</scope>
</reference>
<dbReference type="EMBL" id="OU900094">
    <property type="protein sequence ID" value="CAG9854001.1"/>
    <property type="molecule type" value="Genomic_DNA"/>
</dbReference>
<evidence type="ECO:0000256" key="7">
    <source>
        <dbReference type="PIRNR" id="PIRNR000862"/>
    </source>
</evidence>
<comment type="similarity">
    <text evidence="1 7">Belongs to the AB hydrolase superfamily. Lipase family.</text>
</comment>
<dbReference type="PIRSF" id="PIRSF000862">
    <property type="entry name" value="Steryl_ester_lip"/>
    <property type="match status" value="1"/>
</dbReference>
<keyword evidence="4 7" id="KW-0442">Lipid degradation</keyword>
<protein>
    <recommendedName>
        <fullName evidence="7">Lipase</fullName>
    </recommendedName>
</protein>
<dbReference type="AlphaFoldDB" id="A0A9N9TFT6"/>
<feature type="chain" id="PRO_5040475891" description="Lipase" evidence="9">
    <location>
        <begin position="22"/>
        <end position="429"/>
    </location>
</feature>
<dbReference type="InterPro" id="IPR006693">
    <property type="entry name" value="AB_hydrolase_lipase"/>
</dbReference>
<keyword evidence="12" id="KW-1185">Reference proteome</keyword>
<evidence type="ECO:0000256" key="2">
    <source>
        <dbReference type="ARBA" id="ARBA00022729"/>
    </source>
</evidence>
<proteinExistence type="inferred from homology"/>
<feature type="signal peptide" evidence="9">
    <location>
        <begin position="1"/>
        <end position="21"/>
    </location>
</feature>
<gene>
    <name evidence="11" type="ORF">PHYEVI_LOCUS468</name>
</gene>
<evidence type="ECO:0000313" key="11">
    <source>
        <dbReference type="EMBL" id="CAG9854001.1"/>
    </source>
</evidence>
<accession>A0A9N9TFT6</accession>
<dbReference type="OrthoDB" id="9974421at2759"/>
<evidence type="ECO:0000256" key="8">
    <source>
        <dbReference type="PIRSR" id="PIRSR000862-1"/>
    </source>
</evidence>
<keyword evidence="3 7" id="KW-0378">Hydrolase</keyword>
<organism evidence="11 12">
    <name type="scientific">Phyllotreta striolata</name>
    <name type="common">Striped flea beetle</name>
    <name type="synonym">Crioceris striolata</name>
    <dbReference type="NCBI Taxonomy" id="444603"/>
    <lineage>
        <taxon>Eukaryota</taxon>
        <taxon>Metazoa</taxon>
        <taxon>Ecdysozoa</taxon>
        <taxon>Arthropoda</taxon>
        <taxon>Hexapoda</taxon>
        <taxon>Insecta</taxon>
        <taxon>Pterygota</taxon>
        <taxon>Neoptera</taxon>
        <taxon>Endopterygota</taxon>
        <taxon>Coleoptera</taxon>
        <taxon>Polyphaga</taxon>
        <taxon>Cucujiformia</taxon>
        <taxon>Chrysomeloidea</taxon>
        <taxon>Chrysomelidae</taxon>
        <taxon>Galerucinae</taxon>
        <taxon>Alticini</taxon>
        <taxon>Phyllotreta</taxon>
    </lineage>
</organism>
<feature type="domain" description="Partial AB-hydrolase lipase" evidence="10">
    <location>
        <begin position="34"/>
        <end position="94"/>
    </location>
</feature>
<keyword evidence="5" id="KW-0443">Lipid metabolism</keyword>
<dbReference type="Pfam" id="PF04083">
    <property type="entry name" value="Abhydro_lipase"/>
    <property type="match status" value="1"/>
</dbReference>
<feature type="active site" description="Charge relay system" evidence="8">
    <location>
        <position position="344"/>
    </location>
</feature>
<evidence type="ECO:0000313" key="12">
    <source>
        <dbReference type="Proteomes" id="UP001153712"/>
    </source>
</evidence>
<evidence type="ECO:0000256" key="9">
    <source>
        <dbReference type="SAM" id="SignalP"/>
    </source>
</evidence>
<feature type="active site" description="Charge relay system" evidence="8">
    <location>
        <position position="375"/>
    </location>
</feature>
<dbReference type="SUPFAM" id="SSF53474">
    <property type="entry name" value="alpha/beta-Hydrolases"/>
    <property type="match status" value="1"/>
</dbReference>
<name>A0A9N9TFT6_PHYSR</name>
<dbReference type="GO" id="GO:0016042">
    <property type="term" value="P:lipid catabolic process"/>
    <property type="evidence" value="ECO:0007669"/>
    <property type="project" value="UniProtKB-KW"/>
</dbReference>
<dbReference type="FunFam" id="3.40.50.1820:FF:000021">
    <property type="entry name" value="Lipase"/>
    <property type="match status" value="1"/>
</dbReference>